<keyword evidence="5" id="KW-1133">Transmembrane helix</keyword>
<dbReference type="InterPro" id="IPR050671">
    <property type="entry name" value="CD300_family_receptors"/>
</dbReference>
<dbReference type="InterPro" id="IPR007110">
    <property type="entry name" value="Ig-like_dom"/>
</dbReference>
<dbReference type="Pfam" id="PF07686">
    <property type="entry name" value="V-set"/>
    <property type="match status" value="1"/>
</dbReference>
<dbReference type="SUPFAM" id="SSF48726">
    <property type="entry name" value="Immunoglobulin"/>
    <property type="match status" value="1"/>
</dbReference>
<feature type="region of interest" description="Disordered" evidence="4">
    <location>
        <begin position="222"/>
        <end position="244"/>
    </location>
</feature>
<dbReference type="PANTHER" id="PTHR11860:SF87">
    <property type="entry name" value="CMRF35-LIKE MOLECULE 8"/>
    <property type="match status" value="1"/>
</dbReference>
<dbReference type="PROSITE" id="PS50835">
    <property type="entry name" value="IG_LIKE"/>
    <property type="match status" value="1"/>
</dbReference>
<proteinExistence type="predicted"/>
<evidence type="ECO:0000313" key="8">
    <source>
        <dbReference type="Proteomes" id="UP000016666"/>
    </source>
</evidence>
<dbReference type="AlphaFoldDB" id="U3IDJ6"/>
<dbReference type="InterPro" id="IPR013106">
    <property type="entry name" value="Ig_V-set"/>
</dbReference>
<feature type="transmembrane region" description="Helical" evidence="5">
    <location>
        <begin position="175"/>
        <end position="201"/>
    </location>
</feature>
<evidence type="ECO:0000256" key="3">
    <source>
        <dbReference type="ARBA" id="ARBA00023136"/>
    </source>
</evidence>
<accession>U3IDJ6</accession>
<dbReference type="InterPro" id="IPR003599">
    <property type="entry name" value="Ig_sub"/>
</dbReference>
<dbReference type="HOGENOM" id="CLU_051023_4_3_1"/>
<evidence type="ECO:0000256" key="4">
    <source>
        <dbReference type="SAM" id="MobiDB-lite"/>
    </source>
</evidence>
<protein>
    <recommendedName>
        <fullName evidence="6">Ig-like domain-containing protein</fullName>
    </recommendedName>
</protein>
<evidence type="ECO:0000256" key="5">
    <source>
        <dbReference type="SAM" id="Phobius"/>
    </source>
</evidence>
<evidence type="ECO:0000313" key="7">
    <source>
        <dbReference type="Ensembl" id="ENSAPLP00000005318.2"/>
    </source>
</evidence>
<comment type="subcellular location">
    <subcellularLocation>
        <location evidence="1">Membrane</location>
    </subcellularLocation>
</comment>
<feature type="compositionally biased region" description="Pro residues" evidence="4">
    <location>
        <begin position="229"/>
        <end position="238"/>
    </location>
</feature>
<feature type="domain" description="Ig-like" evidence="6">
    <location>
        <begin position="31"/>
        <end position="120"/>
    </location>
</feature>
<keyword evidence="3 5" id="KW-0472">Membrane</keyword>
<reference evidence="7" key="3">
    <citation type="submission" date="2025-09" db="UniProtKB">
        <authorList>
            <consortium name="Ensembl"/>
        </authorList>
    </citation>
    <scope>IDENTIFICATION</scope>
</reference>
<dbReference type="PANTHER" id="PTHR11860">
    <property type="entry name" value="POLYMERIC-IMMUNOGLOBULIN RECEPTOR"/>
    <property type="match status" value="1"/>
</dbReference>
<dbReference type="Ensembl" id="ENSAPLT00000005948.2">
    <property type="protein sequence ID" value="ENSAPLP00000005318.2"/>
    <property type="gene ID" value="ENSAPLG00000005758.2"/>
</dbReference>
<dbReference type="InterPro" id="IPR036179">
    <property type="entry name" value="Ig-like_dom_sf"/>
</dbReference>
<keyword evidence="8" id="KW-1185">Reference proteome</keyword>
<dbReference type="InterPro" id="IPR013783">
    <property type="entry name" value="Ig-like_fold"/>
</dbReference>
<evidence type="ECO:0000256" key="2">
    <source>
        <dbReference type="ARBA" id="ARBA00022692"/>
    </source>
</evidence>
<name>U3IDJ6_ANAPP</name>
<dbReference type="GeneTree" id="ENSGT00940000154332"/>
<keyword evidence="2 5" id="KW-0812">Transmembrane</keyword>
<dbReference type="STRING" id="8840.ENSAPLP00000005318"/>
<reference evidence="7" key="2">
    <citation type="submission" date="2025-08" db="UniProtKB">
        <authorList>
            <consortium name="Ensembl"/>
        </authorList>
    </citation>
    <scope>IDENTIFICATION</scope>
</reference>
<dbReference type="GO" id="GO:0005886">
    <property type="term" value="C:plasma membrane"/>
    <property type="evidence" value="ECO:0007669"/>
    <property type="project" value="TreeGrafter"/>
</dbReference>
<evidence type="ECO:0000256" key="1">
    <source>
        <dbReference type="ARBA" id="ARBA00004370"/>
    </source>
</evidence>
<organism evidence="7 8">
    <name type="scientific">Anas platyrhynchos platyrhynchos</name>
    <name type="common">Northern mallard</name>
    <dbReference type="NCBI Taxonomy" id="8840"/>
    <lineage>
        <taxon>Eukaryota</taxon>
        <taxon>Metazoa</taxon>
        <taxon>Chordata</taxon>
        <taxon>Craniata</taxon>
        <taxon>Vertebrata</taxon>
        <taxon>Euteleostomi</taxon>
        <taxon>Archelosauria</taxon>
        <taxon>Archosauria</taxon>
        <taxon>Dinosauria</taxon>
        <taxon>Saurischia</taxon>
        <taxon>Theropoda</taxon>
        <taxon>Coelurosauria</taxon>
        <taxon>Aves</taxon>
        <taxon>Neognathae</taxon>
        <taxon>Galloanserae</taxon>
        <taxon>Anseriformes</taxon>
        <taxon>Anatidae</taxon>
        <taxon>Anatinae</taxon>
        <taxon>Anas</taxon>
    </lineage>
</organism>
<dbReference type="SMART" id="SM00409">
    <property type="entry name" value="IG"/>
    <property type="match status" value="1"/>
</dbReference>
<evidence type="ECO:0000259" key="6">
    <source>
        <dbReference type="PROSITE" id="PS50835"/>
    </source>
</evidence>
<dbReference type="GO" id="GO:0004888">
    <property type="term" value="F:transmembrane signaling receptor activity"/>
    <property type="evidence" value="ECO:0007669"/>
    <property type="project" value="TreeGrafter"/>
</dbReference>
<sequence length="244" mass="26474">MWPGLGWLLLPGEDGSCQALIAPREVSGRVGQALTLNCWYAPGYQGYNKYWCRGASRDSCRKVVETAGREVPRQHGRVSITDNHVFCFVLLTLEELSEEDAGSYWCGVERAGRDIMKPVTIRSPGTPQFPTPSASLLRPSLLPPAGLLPAHPTGLPGVEMPWTTSSLPRPGTIPIIISFLLLLLSLKLPVVLVLVCTAVWVRNLCRRCSPRGNLQLPGASGSLHAPTVPKHPPAPCPLPHTLWG</sequence>
<dbReference type="Gene3D" id="2.60.40.10">
    <property type="entry name" value="Immunoglobulins"/>
    <property type="match status" value="1"/>
</dbReference>
<dbReference type="Proteomes" id="UP000016666">
    <property type="component" value="Chromosome 19"/>
</dbReference>
<dbReference type="OMA" id="ERRYDIW"/>
<reference evidence="7 8" key="1">
    <citation type="submission" date="2017-10" db="EMBL/GenBank/DDBJ databases">
        <title>A new Pekin duck reference genome.</title>
        <authorList>
            <person name="Hou Z.-C."/>
            <person name="Zhou Z.-K."/>
            <person name="Zhu F."/>
            <person name="Hou S.-S."/>
        </authorList>
    </citation>
    <scope>NUCLEOTIDE SEQUENCE [LARGE SCALE GENOMIC DNA]</scope>
</reference>